<keyword evidence="5" id="KW-0547">Nucleotide-binding</keyword>
<evidence type="ECO:0000256" key="8">
    <source>
        <dbReference type="ARBA" id="ARBA00022840"/>
    </source>
</evidence>
<feature type="region of interest" description="Disordered" evidence="13">
    <location>
        <begin position="550"/>
        <end position="569"/>
    </location>
</feature>
<comment type="catalytic activity">
    <reaction evidence="10">
        <text>L-seryl-[protein] + ATP = O-phospho-L-seryl-[protein] + ADP + H(+)</text>
        <dbReference type="Rhea" id="RHEA:17989"/>
        <dbReference type="Rhea" id="RHEA-COMP:9863"/>
        <dbReference type="Rhea" id="RHEA-COMP:11604"/>
        <dbReference type="ChEBI" id="CHEBI:15378"/>
        <dbReference type="ChEBI" id="CHEBI:29999"/>
        <dbReference type="ChEBI" id="CHEBI:30616"/>
        <dbReference type="ChEBI" id="CHEBI:83421"/>
        <dbReference type="ChEBI" id="CHEBI:456216"/>
        <dbReference type="EC" id="2.7.11.1"/>
    </reaction>
</comment>
<evidence type="ECO:0000256" key="3">
    <source>
        <dbReference type="ARBA" id="ARBA00022679"/>
    </source>
</evidence>
<evidence type="ECO:0000256" key="11">
    <source>
        <dbReference type="ARBA" id="ARBA00061018"/>
    </source>
</evidence>
<evidence type="ECO:0000313" key="15">
    <source>
        <dbReference type="EMBL" id="THU52456.1"/>
    </source>
</evidence>
<dbReference type="AlphaFoldDB" id="A0A4V4H4K1"/>
<comment type="caution">
    <text evidence="15">The sequence shown here is derived from an EMBL/GenBank/DDBJ whole genome shotgun (WGS) entry which is preliminary data.</text>
</comment>
<feature type="binding site" evidence="12">
    <location>
        <position position="136"/>
    </location>
    <ligand>
        <name>Zn(2+)</name>
        <dbReference type="ChEBI" id="CHEBI:29105"/>
    </ligand>
</feature>
<dbReference type="GO" id="GO:0045277">
    <property type="term" value="C:respiratory chain complex IV"/>
    <property type="evidence" value="ECO:0007669"/>
    <property type="project" value="InterPro"/>
</dbReference>
<dbReference type="InterPro" id="IPR011009">
    <property type="entry name" value="Kinase-like_dom_sf"/>
</dbReference>
<evidence type="ECO:0000256" key="1">
    <source>
        <dbReference type="ARBA" id="ARBA00012513"/>
    </source>
</evidence>
<feature type="compositionally biased region" description="Acidic residues" evidence="13">
    <location>
        <begin position="404"/>
        <end position="416"/>
    </location>
</feature>
<dbReference type="GO" id="GO:0004674">
    <property type="term" value="F:protein serine/threonine kinase activity"/>
    <property type="evidence" value="ECO:0007669"/>
    <property type="project" value="UniProtKB-KW"/>
</dbReference>
<proteinExistence type="inferred from homology"/>
<feature type="binding site" evidence="12">
    <location>
        <position position="118"/>
    </location>
    <ligand>
        <name>Zn(2+)</name>
        <dbReference type="ChEBI" id="CHEBI:29105"/>
    </ligand>
</feature>
<name>A0A4V4H4K1_MUSBA</name>
<protein>
    <recommendedName>
        <fullName evidence="1">non-specific serine/threonine protein kinase</fullName>
        <ecNumber evidence="1">2.7.11.1</ecNumber>
    </recommendedName>
</protein>
<evidence type="ECO:0000256" key="2">
    <source>
        <dbReference type="ARBA" id="ARBA00022527"/>
    </source>
</evidence>
<dbReference type="EC" id="2.7.11.1" evidence="1"/>
<evidence type="ECO:0000256" key="5">
    <source>
        <dbReference type="ARBA" id="ARBA00022741"/>
    </source>
</evidence>
<dbReference type="PROSITE" id="PS51359">
    <property type="entry name" value="COX5B_2"/>
    <property type="match status" value="1"/>
</dbReference>
<comment type="catalytic activity">
    <reaction evidence="9">
        <text>L-threonyl-[protein] + ATP = O-phospho-L-threonyl-[protein] + ADP + H(+)</text>
        <dbReference type="Rhea" id="RHEA:46608"/>
        <dbReference type="Rhea" id="RHEA-COMP:11060"/>
        <dbReference type="Rhea" id="RHEA-COMP:11605"/>
        <dbReference type="ChEBI" id="CHEBI:15378"/>
        <dbReference type="ChEBI" id="CHEBI:30013"/>
        <dbReference type="ChEBI" id="CHEBI:30616"/>
        <dbReference type="ChEBI" id="CHEBI:61977"/>
        <dbReference type="ChEBI" id="CHEBI:456216"/>
        <dbReference type="EC" id="2.7.11.1"/>
    </reaction>
</comment>
<evidence type="ECO:0000256" key="9">
    <source>
        <dbReference type="ARBA" id="ARBA00047899"/>
    </source>
</evidence>
<dbReference type="FunFam" id="2.60.11.10:FF:000002">
    <property type="entry name" value="Cytochrome c oxidase subunit Vb"/>
    <property type="match status" value="1"/>
</dbReference>
<dbReference type="STRING" id="52838.A0A4V4H4K1"/>
<dbReference type="CDD" id="cd00924">
    <property type="entry name" value="Cyt_c_Oxidase_Vb"/>
    <property type="match status" value="1"/>
</dbReference>
<accession>A0A4V4H4K1</accession>
<evidence type="ECO:0000256" key="7">
    <source>
        <dbReference type="ARBA" id="ARBA00022833"/>
    </source>
</evidence>
<dbReference type="PROSITE" id="PS50011">
    <property type="entry name" value="PROTEIN_KINASE_DOM"/>
    <property type="match status" value="1"/>
</dbReference>
<evidence type="ECO:0000313" key="16">
    <source>
        <dbReference type="Proteomes" id="UP000317650"/>
    </source>
</evidence>
<keyword evidence="7 12" id="KW-0862">Zinc</keyword>
<feature type="region of interest" description="Disordered" evidence="13">
    <location>
        <begin position="397"/>
        <end position="416"/>
    </location>
</feature>
<keyword evidence="4 12" id="KW-0479">Metal-binding</keyword>
<gene>
    <name evidence="15" type="ORF">C4D60_Mb10t04170</name>
</gene>
<comment type="similarity">
    <text evidence="11">Belongs to the cytochrome c oxidase subunit 5B (TC 3.D.4.11) family.</text>
</comment>
<feature type="domain" description="Protein kinase" evidence="14">
    <location>
        <begin position="263"/>
        <end position="537"/>
    </location>
</feature>
<dbReference type="GO" id="GO:0005524">
    <property type="term" value="F:ATP binding"/>
    <property type="evidence" value="ECO:0007669"/>
    <property type="project" value="UniProtKB-KW"/>
</dbReference>
<dbReference type="FunFam" id="3.30.200.20:FF:000351">
    <property type="entry name" value="protein kinase PINOID 2"/>
    <property type="match status" value="1"/>
</dbReference>
<evidence type="ECO:0000256" key="10">
    <source>
        <dbReference type="ARBA" id="ARBA00048679"/>
    </source>
</evidence>
<dbReference type="PANTHER" id="PTHR45637">
    <property type="entry name" value="FLIPPASE KINASE 1-RELATED"/>
    <property type="match status" value="1"/>
</dbReference>
<feature type="binding site" evidence="12">
    <location>
        <position position="109"/>
    </location>
    <ligand>
        <name>Zn(2+)</name>
        <dbReference type="ChEBI" id="CHEBI:29105"/>
    </ligand>
</feature>
<keyword evidence="3" id="KW-0808">Transferase</keyword>
<dbReference type="GO" id="GO:0046872">
    <property type="term" value="F:metal ion binding"/>
    <property type="evidence" value="ECO:0007669"/>
    <property type="project" value="UniProtKB-KW"/>
</dbReference>
<dbReference type="Pfam" id="PF00069">
    <property type="entry name" value="Pkinase"/>
    <property type="match status" value="2"/>
</dbReference>
<keyword evidence="16" id="KW-1185">Reference proteome</keyword>
<dbReference type="GO" id="GO:0005740">
    <property type="term" value="C:mitochondrial envelope"/>
    <property type="evidence" value="ECO:0007669"/>
    <property type="project" value="InterPro"/>
</dbReference>
<evidence type="ECO:0000256" key="13">
    <source>
        <dbReference type="SAM" id="MobiDB-lite"/>
    </source>
</evidence>
<dbReference type="EMBL" id="PYDT01000008">
    <property type="protein sequence ID" value="THU52456.1"/>
    <property type="molecule type" value="Genomic_DNA"/>
</dbReference>
<feature type="binding site" evidence="12">
    <location>
        <position position="133"/>
    </location>
    <ligand>
        <name>Zn(2+)</name>
        <dbReference type="ChEBI" id="CHEBI:29105"/>
    </ligand>
</feature>
<dbReference type="Gene3D" id="1.10.510.10">
    <property type="entry name" value="Transferase(Phosphotransferase) domain 1"/>
    <property type="match status" value="1"/>
</dbReference>
<keyword evidence="8" id="KW-0067">ATP-binding</keyword>
<evidence type="ECO:0000256" key="12">
    <source>
        <dbReference type="PIRSR" id="PIRSR602124-2"/>
    </source>
</evidence>
<dbReference type="SUPFAM" id="SSF57802">
    <property type="entry name" value="Rubredoxin-like"/>
    <property type="match status" value="1"/>
</dbReference>
<dbReference type="InterPro" id="IPR036972">
    <property type="entry name" value="Cyt_c_oxidase_su5b_sf"/>
</dbReference>
<dbReference type="InterPro" id="IPR000719">
    <property type="entry name" value="Prot_kinase_dom"/>
</dbReference>
<reference evidence="15 16" key="1">
    <citation type="journal article" date="2019" name="Nat. Plants">
        <title>Genome sequencing of Musa balbisiana reveals subgenome evolution and function divergence in polyploid bananas.</title>
        <authorList>
            <person name="Yao X."/>
        </authorList>
    </citation>
    <scope>NUCLEOTIDE SEQUENCE [LARGE SCALE GENOMIC DNA]</scope>
    <source>
        <strain evidence="16">cv. DH-PKW</strain>
        <tissue evidence="15">Leaves</tissue>
    </source>
</reference>
<dbReference type="Pfam" id="PF01215">
    <property type="entry name" value="COX5B"/>
    <property type="match status" value="1"/>
</dbReference>
<dbReference type="Proteomes" id="UP000317650">
    <property type="component" value="Chromosome 10"/>
</dbReference>
<evidence type="ECO:0000256" key="6">
    <source>
        <dbReference type="ARBA" id="ARBA00022777"/>
    </source>
</evidence>
<dbReference type="Gene3D" id="3.30.200.20">
    <property type="entry name" value="Phosphorylase Kinase, domain 1"/>
    <property type="match status" value="1"/>
</dbReference>
<keyword evidence="6" id="KW-0418">Kinase</keyword>
<evidence type="ECO:0000259" key="14">
    <source>
        <dbReference type="PROSITE" id="PS50011"/>
    </source>
</evidence>
<dbReference type="InterPro" id="IPR002124">
    <property type="entry name" value="Cyt_c_oxidase_su5b"/>
</dbReference>
<sequence length="592" mass="66198">MWRRVCVAPRRSALAKPHPSAAALRGRALSPFPPSRKPAVFFSSVSGDGLLKNRVEDVMPIATGLEREEIQAELEGKKRFDMDAPVGPFGTKEAPAVIQSYYDKRIVGCPGGEGEDEHDVVWFWLEKGKPHECPVCSQYFVEEDEEGEWWQERGKRKRTMGDLDELEAHFLHAKSRTRQPMAVTAGRDDSDHDSSCSSLSTAFESRRSWISDISFGTSSSISTRSCRGGGQQQQLKPHKANQAEWEAIQRLRAASGSVRLEHFRLVRRLGSGDLGNVYLCRLRDPRFLGCLYAMKVVDREALAFRKKLQRAETEKEILRTLDHPFLPTLYADFDAAHYSCLLMEFCPGGDLHVVRQRQPGRRFTISSAKNAKGSGSSCVPPMQPVLACFYGRGANKRERKEKTPEEDDLGDQEELDPELVAEPITARSKSFVGTHEYLAPEVISGAGHGSAVDWWALGVFLYEMIYGRTPFKGEDNERTLVNIIKAPLSFPVAAATGKELDELLRAQDLISKLLVKNPKKRIGNVKGSAQIKRHVFFKGVNWALIRSVRPPEVPGDSRRARSRSRGPVAAQMLSKKYAYSAQPPEQSMTVES</sequence>
<dbReference type="SUPFAM" id="SSF56112">
    <property type="entry name" value="Protein kinase-like (PK-like)"/>
    <property type="match status" value="2"/>
</dbReference>
<dbReference type="Gene3D" id="2.60.11.10">
    <property type="entry name" value="Cytochrome c oxidase, subunit Vb"/>
    <property type="match status" value="1"/>
</dbReference>
<keyword evidence="2" id="KW-0723">Serine/threonine-protein kinase</keyword>
<dbReference type="GO" id="GO:0006123">
    <property type="term" value="P:mitochondrial electron transport, cytochrome c to oxygen"/>
    <property type="evidence" value="ECO:0007669"/>
    <property type="project" value="InterPro"/>
</dbReference>
<organism evidence="15 16">
    <name type="scientific">Musa balbisiana</name>
    <name type="common">Banana</name>
    <dbReference type="NCBI Taxonomy" id="52838"/>
    <lineage>
        <taxon>Eukaryota</taxon>
        <taxon>Viridiplantae</taxon>
        <taxon>Streptophyta</taxon>
        <taxon>Embryophyta</taxon>
        <taxon>Tracheophyta</taxon>
        <taxon>Spermatophyta</taxon>
        <taxon>Magnoliopsida</taxon>
        <taxon>Liliopsida</taxon>
        <taxon>Zingiberales</taxon>
        <taxon>Musaceae</taxon>
        <taxon>Musa</taxon>
    </lineage>
</organism>
<dbReference type="FunFam" id="1.10.510.10:FF:000020">
    <property type="entry name" value="serine/threonine-protein kinase D6PK-like"/>
    <property type="match status" value="1"/>
</dbReference>
<evidence type="ECO:0000256" key="4">
    <source>
        <dbReference type="ARBA" id="ARBA00022723"/>
    </source>
</evidence>